<keyword evidence="1" id="KW-0472">Membrane</keyword>
<accession>A0A378I177</accession>
<dbReference type="EMBL" id="UGNV01000001">
    <property type="protein sequence ID" value="STX28480.1"/>
    <property type="molecule type" value="Genomic_DNA"/>
</dbReference>
<keyword evidence="1" id="KW-0812">Transmembrane</keyword>
<keyword evidence="3" id="KW-1185">Reference proteome</keyword>
<sequence>MYKLKLLMLKINEKSDLRAKKLSLLFSFILLIAFLAIPILMNISLANKIEGLLTVSPLILAYMATLFSKRKLLDNPASNLSQQDEFSRDLLIISYSYLLATLVSLIFNYTNSDVKGCWPVIIYISWVYGLIFAFVYSLLCKLLLTNHKRYTNIFAILTFTLFAFISFYPRYLSFLYIESIETIWLLFGALTLVHFLIGSIYSFIKGSK</sequence>
<name>A0A378I177_9GAMM</name>
<feature type="transmembrane region" description="Helical" evidence="1">
    <location>
        <begin position="21"/>
        <end position="43"/>
    </location>
</feature>
<feature type="transmembrane region" description="Helical" evidence="1">
    <location>
        <begin position="151"/>
        <end position="171"/>
    </location>
</feature>
<gene>
    <name evidence="2" type="ORF">NCTC13315_01010</name>
</gene>
<protein>
    <submittedName>
        <fullName evidence="2">Uncharacterized protein</fullName>
    </submittedName>
</protein>
<dbReference type="AlphaFoldDB" id="A0A378I177"/>
<evidence type="ECO:0000313" key="3">
    <source>
        <dbReference type="Proteomes" id="UP000254968"/>
    </source>
</evidence>
<proteinExistence type="predicted"/>
<reference evidence="2 3" key="1">
    <citation type="submission" date="2018-06" db="EMBL/GenBank/DDBJ databases">
        <authorList>
            <consortium name="Pathogen Informatics"/>
            <person name="Doyle S."/>
        </authorList>
    </citation>
    <scope>NUCLEOTIDE SEQUENCE [LARGE SCALE GENOMIC DNA]</scope>
    <source>
        <strain evidence="2 3">NCTC13315</strain>
    </source>
</reference>
<feature type="transmembrane region" description="Helical" evidence="1">
    <location>
        <begin position="183"/>
        <end position="204"/>
    </location>
</feature>
<evidence type="ECO:0000313" key="2">
    <source>
        <dbReference type="EMBL" id="STX28480.1"/>
    </source>
</evidence>
<keyword evidence="1" id="KW-1133">Transmembrane helix</keyword>
<feature type="transmembrane region" description="Helical" evidence="1">
    <location>
        <begin position="49"/>
        <end position="68"/>
    </location>
</feature>
<feature type="transmembrane region" description="Helical" evidence="1">
    <location>
        <begin position="89"/>
        <end position="108"/>
    </location>
</feature>
<dbReference type="Proteomes" id="UP000254968">
    <property type="component" value="Unassembled WGS sequence"/>
</dbReference>
<organism evidence="2 3">
    <name type="scientific">Legionella beliardensis</name>
    <dbReference type="NCBI Taxonomy" id="91822"/>
    <lineage>
        <taxon>Bacteria</taxon>
        <taxon>Pseudomonadati</taxon>
        <taxon>Pseudomonadota</taxon>
        <taxon>Gammaproteobacteria</taxon>
        <taxon>Legionellales</taxon>
        <taxon>Legionellaceae</taxon>
        <taxon>Legionella</taxon>
    </lineage>
</organism>
<feature type="transmembrane region" description="Helical" evidence="1">
    <location>
        <begin position="120"/>
        <end position="139"/>
    </location>
</feature>
<evidence type="ECO:0000256" key="1">
    <source>
        <dbReference type="SAM" id="Phobius"/>
    </source>
</evidence>